<dbReference type="EMBL" id="JAPFFL010000002">
    <property type="protein sequence ID" value="KAJ6743698.1"/>
    <property type="molecule type" value="Genomic_DNA"/>
</dbReference>
<sequence length="103" mass="12510">MRVNHIKINYMSEVLERYCIFPSCLSVKDEEHMQILLASLKLLKRWHDRTKINDNKTSNQNFLKKLNVLPMIKKMGWFYHKEHDITRIILLQDFVWDFISGQM</sequence>
<comment type="caution">
    <text evidence="1">The sequence shown here is derived from an EMBL/GenBank/DDBJ whole genome shotgun (WGS) entry which is preliminary data.</text>
</comment>
<evidence type="ECO:0000313" key="1">
    <source>
        <dbReference type="EMBL" id="KAJ6743698.1"/>
    </source>
</evidence>
<protein>
    <submittedName>
        <fullName evidence="1">Uncharacterized protein</fullName>
    </submittedName>
</protein>
<dbReference type="AlphaFoldDB" id="A0A9Q0ZR14"/>
<dbReference type="Proteomes" id="UP001151529">
    <property type="component" value="Chromosome 6"/>
</dbReference>
<gene>
    <name evidence="1" type="ORF">OIU85_017621</name>
</gene>
<keyword evidence="2" id="KW-1185">Reference proteome</keyword>
<reference evidence="1" key="1">
    <citation type="submission" date="2022-11" db="EMBL/GenBank/DDBJ databases">
        <authorList>
            <person name="Hyden B.L."/>
            <person name="Feng K."/>
            <person name="Yates T."/>
            <person name="Jawdy S."/>
            <person name="Smart L.B."/>
            <person name="Muchero W."/>
        </authorList>
    </citation>
    <scope>NUCLEOTIDE SEQUENCE</scope>
    <source>
        <tissue evidence="1">Shoot tip</tissue>
    </source>
</reference>
<proteinExistence type="predicted"/>
<reference evidence="1" key="2">
    <citation type="journal article" date="2023" name="Int. J. Mol. Sci.">
        <title>De Novo Assembly and Annotation of 11 Diverse Shrub Willow (Salix) Genomes Reveals Novel Gene Organization in Sex-Linked Regions.</title>
        <authorList>
            <person name="Hyden B."/>
            <person name="Feng K."/>
            <person name="Yates T.B."/>
            <person name="Jawdy S."/>
            <person name="Cereghino C."/>
            <person name="Smart L.B."/>
            <person name="Muchero W."/>
        </authorList>
    </citation>
    <scope>NUCLEOTIDE SEQUENCE [LARGE SCALE GENOMIC DNA]</scope>
    <source>
        <tissue evidence="1">Shoot tip</tissue>
    </source>
</reference>
<organism evidence="1 2">
    <name type="scientific">Salix viminalis</name>
    <name type="common">Common osier</name>
    <name type="synonym">Basket willow</name>
    <dbReference type="NCBI Taxonomy" id="40686"/>
    <lineage>
        <taxon>Eukaryota</taxon>
        <taxon>Viridiplantae</taxon>
        <taxon>Streptophyta</taxon>
        <taxon>Embryophyta</taxon>
        <taxon>Tracheophyta</taxon>
        <taxon>Spermatophyta</taxon>
        <taxon>Magnoliopsida</taxon>
        <taxon>eudicotyledons</taxon>
        <taxon>Gunneridae</taxon>
        <taxon>Pentapetalae</taxon>
        <taxon>rosids</taxon>
        <taxon>fabids</taxon>
        <taxon>Malpighiales</taxon>
        <taxon>Salicaceae</taxon>
        <taxon>Saliceae</taxon>
        <taxon>Salix</taxon>
    </lineage>
</organism>
<accession>A0A9Q0ZR14</accession>
<evidence type="ECO:0000313" key="2">
    <source>
        <dbReference type="Proteomes" id="UP001151529"/>
    </source>
</evidence>
<name>A0A9Q0ZR14_SALVM</name>